<dbReference type="GO" id="GO:0016787">
    <property type="term" value="F:hydrolase activity"/>
    <property type="evidence" value="ECO:0007669"/>
    <property type="project" value="UniProtKB-KW"/>
</dbReference>
<protein>
    <submittedName>
        <fullName evidence="2">Alpha/beta hydrolase family protein</fullName>
    </submittedName>
</protein>
<dbReference type="SUPFAM" id="SSF53474">
    <property type="entry name" value="alpha/beta-Hydrolases"/>
    <property type="match status" value="1"/>
</dbReference>
<dbReference type="PATRIC" id="fig|279058.17.peg.205"/>
<dbReference type="Proteomes" id="UP000071778">
    <property type="component" value="Chromosome"/>
</dbReference>
<evidence type="ECO:0000313" key="2">
    <source>
        <dbReference type="EMBL" id="AMP08009.1"/>
    </source>
</evidence>
<organism evidence="2 3">
    <name type="scientific">Collimonas arenae</name>
    <dbReference type="NCBI Taxonomy" id="279058"/>
    <lineage>
        <taxon>Bacteria</taxon>
        <taxon>Pseudomonadati</taxon>
        <taxon>Pseudomonadota</taxon>
        <taxon>Betaproteobacteria</taxon>
        <taxon>Burkholderiales</taxon>
        <taxon>Oxalobacteraceae</taxon>
        <taxon>Collimonas</taxon>
    </lineage>
</organism>
<proteinExistence type="predicted"/>
<dbReference type="EMBL" id="CP013235">
    <property type="protein sequence ID" value="AMP08009.1"/>
    <property type="molecule type" value="Genomic_DNA"/>
</dbReference>
<dbReference type="Gene3D" id="3.40.50.1820">
    <property type="entry name" value="alpha/beta hydrolase"/>
    <property type="match status" value="1"/>
</dbReference>
<dbReference type="InterPro" id="IPR029058">
    <property type="entry name" value="AB_hydrolase_fold"/>
</dbReference>
<accession>A0A127QD58</accession>
<dbReference type="InterPro" id="IPR050228">
    <property type="entry name" value="Carboxylesterase_BioH"/>
</dbReference>
<reference evidence="2 3" key="1">
    <citation type="submission" date="2015-11" db="EMBL/GenBank/DDBJ databases">
        <title>Exploring the genomic traits of fungus-feeding bacterial genus Collimonas.</title>
        <authorList>
            <person name="Song C."/>
            <person name="Schmidt R."/>
            <person name="de Jager V."/>
            <person name="Krzyzanowska D."/>
            <person name="Jongedijk E."/>
            <person name="Cankar K."/>
            <person name="Beekwilder J."/>
            <person name="van Veen A."/>
            <person name="de Boer W."/>
            <person name="van Veen J.A."/>
            <person name="Garbeva P."/>
        </authorList>
    </citation>
    <scope>NUCLEOTIDE SEQUENCE [LARGE SCALE GENOMIC DNA]</scope>
    <source>
        <strain evidence="2 3">Ter282</strain>
    </source>
</reference>
<dbReference type="AlphaFoldDB" id="A0A127QD58"/>
<dbReference type="RefSeq" id="WP_061531920.1">
    <property type="nucleotide sequence ID" value="NZ_CP013233.1"/>
</dbReference>
<name>A0A127QD58_9BURK</name>
<sequence>MKPFIFAALILFALMSVIVALAIGFGGPHEPRPMASMNNPFKSVDFSDLPAIRRYAARDGAQLAFRQYPAVGDHPKGSVVLVHGSSARSDSMHVMAKAFSAAGYTAYALDMRGHGESGSKGSIAYVGQLEDDIEDFTRALTPAMPSTLAGFSSGGGFVLRFAGGHKQTLFSNYLLLSPFISQDAPTFRPDSGGWVSVGVPRLMAISLLNAIDIHALNGLPVVRFALDEQAKPFLTPEYSYALTQNFRPQADWQANIRAVRQPLRLVAGQDDEAFHAERFAEVFKAAGKDAPVTLLPGIGHISLTLDRTAVQAAVAAVNGMNRFR</sequence>
<feature type="domain" description="Serine aminopeptidase S33" evidence="1">
    <location>
        <begin position="74"/>
        <end position="300"/>
    </location>
</feature>
<dbReference type="OrthoDB" id="9779853at2"/>
<dbReference type="InterPro" id="IPR022742">
    <property type="entry name" value="Hydrolase_4"/>
</dbReference>
<keyword evidence="3" id="KW-1185">Reference proteome</keyword>
<dbReference type="PANTHER" id="PTHR43194">
    <property type="entry name" value="HYDROLASE ALPHA/BETA FOLD FAMILY"/>
    <property type="match status" value="1"/>
</dbReference>
<keyword evidence="2" id="KW-0378">Hydrolase</keyword>
<evidence type="ECO:0000259" key="1">
    <source>
        <dbReference type="Pfam" id="PF12146"/>
    </source>
</evidence>
<gene>
    <name evidence="2" type="ORF">CAter282_0185</name>
</gene>
<dbReference type="PANTHER" id="PTHR43194:SF2">
    <property type="entry name" value="PEROXISOMAL MEMBRANE PROTEIN LPX1"/>
    <property type="match status" value="1"/>
</dbReference>
<dbReference type="Pfam" id="PF12146">
    <property type="entry name" value="Hydrolase_4"/>
    <property type="match status" value="1"/>
</dbReference>
<evidence type="ECO:0000313" key="3">
    <source>
        <dbReference type="Proteomes" id="UP000071778"/>
    </source>
</evidence>